<evidence type="ECO:0000313" key="2">
    <source>
        <dbReference type="EMBL" id="GAA3696979.1"/>
    </source>
</evidence>
<reference evidence="3" key="1">
    <citation type="journal article" date="2019" name="Int. J. Syst. Evol. Microbiol.">
        <title>The Global Catalogue of Microorganisms (GCM) 10K type strain sequencing project: providing services to taxonomists for standard genome sequencing and annotation.</title>
        <authorList>
            <consortium name="The Broad Institute Genomics Platform"/>
            <consortium name="The Broad Institute Genome Sequencing Center for Infectious Disease"/>
            <person name="Wu L."/>
            <person name="Ma J."/>
        </authorList>
    </citation>
    <scope>NUCLEOTIDE SEQUENCE [LARGE SCALE GENOMIC DNA]</scope>
    <source>
        <strain evidence="3">JCM 16548</strain>
    </source>
</reference>
<accession>A0ABP7CV97</accession>
<keyword evidence="3" id="KW-1185">Reference proteome</keyword>
<dbReference type="EMBL" id="BAAAYX010000003">
    <property type="protein sequence ID" value="GAA3696979.1"/>
    <property type="molecule type" value="Genomic_DNA"/>
</dbReference>
<dbReference type="RefSeq" id="WP_344811308.1">
    <property type="nucleotide sequence ID" value="NZ_BAAAYX010000003.1"/>
</dbReference>
<evidence type="ECO:0000256" key="1">
    <source>
        <dbReference type="SAM" id="Phobius"/>
    </source>
</evidence>
<comment type="caution">
    <text evidence="2">The sequence shown here is derived from an EMBL/GenBank/DDBJ whole genome shotgun (WGS) entry which is preliminary data.</text>
</comment>
<keyword evidence="1" id="KW-1133">Transmembrane helix</keyword>
<sequence>MDAPEREELSPDWPRRLSRGTCALGLVWLLVGGAIVIVHLTTGERADTERGAALMILGVATFGLGLVLLRRVQHRGRPG</sequence>
<protein>
    <recommendedName>
        <fullName evidence="4">LPXTG-motif cell wall anchor domain-containing protein</fullName>
    </recommendedName>
</protein>
<feature type="transmembrane region" description="Helical" evidence="1">
    <location>
        <begin position="21"/>
        <end position="40"/>
    </location>
</feature>
<dbReference type="Proteomes" id="UP001500051">
    <property type="component" value="Unassembled WGS sequence"/>
</dbReference>
<keyword evidence="1" id="KW-0812">Transmembrane</keyword>
<organism evidence="2 3">
    <name type="scientific">Microlunatus aurantiacus</name>
    <dbReference type="NCBI Taxonomy" id="446786"/>
    <lineage>
        <taxon>Bacteria</taxon>
        <taxon>Bacillati</taxon>
        <taxon>Actinomycetota</taxon>
        <taxon>Actinomycetes</taxon>
        <taxon>Propionibacteriales</taxon>
        <taxon>Propionibacteriaceae</taxon>
        <taxon>Microlunatus</taxon>
    </lineage>
</organism>
<feature type="transmembrane region" description="Helical" evidence="1">
    <location>
        <begin position="52"/>
        <end position="69"/>
    </location>
</feature>
<evidence type="ECO:0008006" key="4">
    <source>
        <dbReference type="Google" id="ProtNLM"/>
    </source>
</evidence>
<keyword evidence="1" id="KW-0472">Membrane</keyword>
<name>A0ABP7CV97_9ACTN</name>
<gene>
    <name evidence="2" type="ORF">GCM10022204_11130</name>
</gene>
<evidence type="ECO:0000313" key="3">
    <source>
        <dbReference type="Proteomes" id="UP001500051"/>
    </source>
</evidence>
<proteinExistence type="predicted"/>